<dbReference type="EMBL" id="JBHRSZ010000004">
    <property type="protein sequence ID" value="MFC3151779.1"/>
    <property type="molecule type" value="Genomic_DNA"/>
</dbReference>
<dbReference type="InterPro" id="IPR001387">
    <property type="entry name" value="Cro/C1-type_HTH"/>
</dbReference>
<protein>
    <recommendedName>
        <fullName evidence="1">HTH cro/C1-type domain-containing protein</fullName>
    </recommendedName>
</protein>
<feature type="domain" description="HTH cro/C1-type" evidence="1">
    <location>
        <begin position="23"/>
        <end position="63"/>
    </location>
</feature>
<keyword evidence="3" id="KW-1185">Reference proteome</keyword>
<name>A0ABV7HGD3_9GAMM</name>
<dbReference type="RefSeq" id="WP_386721181.1">
    <property type="nucleotide sequence ID" value="NZ_JBHRSZ010000004.1"/>
</dbReference>
<evidence type="ECO:0000313" key="2">
    <source>
        <dbReference type="EMBL" id="MFC3151779.1"/>
    </source>
</evidence>
<gene>
    <name evidence="2" type="ORF">ACFOEK_12135</name>
</gene>
<organism evidence="2 3">
    <name type="scientific">Litoribrevibacter euphylliae</name>
    <dbReference type="NCBI Taxonomy" id="1834034"/>
    <lineage>
        <taxon>Bacteria</taxon>
        <taxon>Pseudomonadati</taxon>
        <taxon>Pseudomonadota</taxon>
        <taxon>Gammaproteobacteria</taxon>
        <taxon>Oceanospirillales</taxon>
        <taxon>Oceanospirillaceae</taxon>
        <taxon>Litoribrevibacter</taxon>
    </lineage>
</organism>
<dbReference type="SUPFAM" id="SSF47413">
    <property type="entry name" value="lambda repressor-like DNA-binding domains"/>
    <property type="match status" value="1"/>
</dbReference>
<comment type="caution">
    <text evidence="2">The sequence shown here is derived from an EMBL/GenBank/DDBJ whole genome shotgun (WGS) entry which is preliminary data.</text>
</comment>
<sequence>MKTTQEFFQEICETYELTSAYSVAKILDVTSPTAQRWRNGNHSFDDESAVKVAAILGYEPAYILACMAAERASKKEDSTSASHWIKLADMLETGKNKMFKLAV</sequence>
<evidence type="ECO:0000259" key="1">
    <source>
        <dbReference type="PROSITE" id="PS50943"/>
    </source>
</evidence>
<evidence type="ECO:0000313" key="3">
    <source>
        <dbReference type="Proteomes" id="UP001595476"/>
    </source>
</evidence>
<reference evidence="3" key="1">
    <citation type="journal article" date="2019" name="Int. J. Syst. Evol. Microbiol.">
        <title>The Global Catalogue of Microorganisms (GCM) 10K type strain sequencing project: providing services to taxonomists for standard genome sequencing and annotation.</title>
        <authorList>
            <consortium name="The Broad Institute Genomics Platform"/>
            <consortium name="The Broad Institute Genome Sequencing Center for Infectious Disease"/>
            <person name="Wu L."/>
            <person name="Ma J."/>
        </authorList>
    </citation>
    <scope>NUCLEOTIDE SEQUENCE [LARGE SCALE GENOMIC DNA]</scope>
    <source>
        <strain evidence="3">KCTC 52438</strain>
    </source>
</reference>
<dbReference type="Proteomes" id="UP001595476">
    <property type="component" value="Unassembled WGS sequence"/>
</dbReference>
<dbReference type="PROSITE" id="PS50943">
    <property type="entry name" value="HTH_CROC1"/>
    <property type="match status" value="1"/>
</dbReference>
<dbReference type="Gene3D" id="1.10.260.40">
    <property type="entry name" value="lambda repressor-like DNA-binding domains"/>
    <property type="match status" value="1"/>
</dbReference>
<accession>A0ABV7HGD3</accession>
<dbReference type="InterPro" id="IPR010982">
    <property type="entry name" value="Lambda_DNA-bd_dom_sf"/>
</dbReference>
<proteinExistence type="predicted"/>